<dbReference type="Proteomes" id="UP000568106">
    <property type="component" value="Unassembled WGS sequence"/>
</dbReference>
<accession>A0A7W8MQ53</accession>
<sequence length="683" mass="70798">MGSSCPNRHRPSLRLATATLFGFCALSVAAAQANDPLLPGVTYVCSGERIFIESCNIRDTSDTSTCMVGHPDHIQPNGLMQYTNATRGALKKLFPTCTQPSAKQVAAAKAFQQKQQDIYNANVQKSNDQLNAAQQQAQSGAGYGQPTPPKNAEEREMRRCVSSGRLPSSCTGNQLLGAFSQMFTQVTSALAPGMAPKEGSSSGPNMAGVFEGAGHWRLDFIDGGVLVNCSFLSPNQEAYSLDFKEGRAVLIINTRPKPLVLTLHGTETITGPPGPVTIDGVVAGGYTPGSSSPGHTETSQTTTHEMVDKSQTGNYGQSQLTYQGNNQYDAATTHTNSTYVAGASTPGYTNFVPKRATCPAINLSSKGAGTGIQTMQTDLLKTAFGGDKGPPTPPGIRMHGIFAASTGFSVEFFPESVILGCGPDAARAYPYTVEPGASGVAIKIAAPDHPLALIIKPDGSLDPGSSAPYQVHGRVVTGQDNNDNFTFAPLEQTCNLATLTPSKTIPSSGGATTMLASAGNPAATAGNPTATPANNGGTLSTSATPLGNATLSIVSGLPPQPGAPNPLAGHPYTLLRNSVADILAKQGISVPQGSSPYKVLGIACGNHTPDCQKILDAVKANAASAIRADANGSGTFPGVAPGTYYLMISARYNNQALVWDHPIQLKPGPNSLSLDQRNATPIN</sequence>
<reference evidence="3" key="1">
    <citation type="submission" date="2020-08" db="EMBL/GenBank/DDBJ databases">
        <title>Genomic Encyclopedia of Type Strains, Phase IV (KMG-V): Genome sequencing to study the core and pangenomes of soil and plant-associated prokaryotes.</title>
        <authorList>
            <person name="Whitman W."/>
        </authorList>
    </citation>
    <scope>NUCLEOTIDE SEQUENCE [LARGE SCALE GENOMIC DNA]</scope>
    <source>
        <strain evidence="3">M8UP27</strain>
    </source>
</reference>
<dbReference type="AlphaFoldDB" id="A0A7W8MQ53"/>
<evidence type="ECO:0008006" key="5">
    <source>
        <dbReference type="Google" id="ProtNLM"/>
    </source>
</evidence>
<organism evidence="3 4">
    <name type="scientific">Tunturiibacter empetritectus</name>
    <dbReference type="NCBI Taxonomy" id="3069691"/>
    <lineage>
        <taxon>Bacteria</taxon>
        <taxon>Pseudomonadati</taxon>
        <taxon>Acidobacteriota</taxon>
        <taxon>Terriglobia</taxon>
        <taxon>Terriglobales</taxon>
        <taxon>Acidobacteriaceae</taxon>
        <taxon>Tunturiibacter</taxon>
    </lineage>
</organism>
<proteinExistence type="predicted"/>
<feature type="compositionally biased region" description="Polar residues" evidence="1">
    <location>
        <begin position="288"/>
        <end position="305"/>
    </location>
</feature>
<keyword evidence="4" id="KW-1185">Reference proteome</keyword>
<feature type="chain" id="PRO_5031098190" description="Carboxypeptidase regulatory-like domain-containing protein" evidence="2">
    <location>
        <begin position="34"/>
        <end position="683"/>
    </location>
</feature>
<evidence type="ECO:0000256" key="1">
    <source>
        <dbReference type="SAM" id="MobiDB-lite"/>
    </source>
</evidence>
<name>A0A7W8MQ53_9BACT</name>
<gene>
    <name evidence="3" type="ORF">HDF09_000547</name>
</gene>
<feature type="region of interest" description="Disordered" evidence="1">
    <location>
        <begin position="284"/>
        <end position="305"/>
    </location>
</feature>
<evidence type="ECO:0000256" key="2">
    <source>
        <dbReference type="SAM" id="SignalP"/>
    </source>
</evidence>
<evidence type="ECO:0000313" key="3">
    <source>
        <dbReference type="EMBL" id="MBB5315897.1"/>
    </source>
</evidence>
<feature type="region of interest" description="Disordered" evidence="1">
    <location>
        <begin position="129"/>
        <end position="166"/>
    </location>
</feature>
<dbReference type="EMBL" id="JACHDY010000001">
    <property type="protein sequence ID" value="MBB5315897.1"/>
    <property type="molecule type" value="Genomic_DNA"/>
</dbReference>
<protein>
    <recommendedName>
        <fullName evidence="5">Carboxypeptidase regulatory-like domain-containing protein</fullName>
    </recommendedName>
</protein>
<keyword evidence="2" id="KW-0732">Signal</keyword>
<feature type="signal peptide" evidence="2">
    <location>
        <begin position="1"/>
        <end position="33"/>
    </location>
</feature>
<comment type="caution">
    <text evidence="3">The sequence shown here is derived from an EMBL/GenBank/DDBJ whole genome shotgun (WGS) entry which is preliminary data.</text>
</comment>
<evidence type="ECO:0000313" key="4">
    <source>
        <dbReference type="Proteomes" id="UP000568106"/>
    </source>
</evidence>